<reference evidence="3 4" key="1">
    <citation type="submission" date="2019-07" db="EMBL/GenBank/DDBJ databases">
        <title>Genome sequence of 2 isolates from Red Sea Mangroves.</title>
        <authorList>
            <person name="Sefrji F."/>
            <person name="Michoud G."/>
            <person name="Merlino G."/>
            <person name="Daffonchio D."/>
        </authorList>
    </citation>
    <scope>NUCLEOTIDE SEQUENCE [LARGE SCALE GENOMIC DNA]</scope>
    <source>
        <strain evidence="3 4">R1DC41</strain>
    </source>
</reference>
<keyword evidence="1" id="KW-0812">Transmembrane</keyword>
<name>A0A7S8HH90_9BACI</name>
<dbReference type="Gene3D" id="3.90.70.10">
    <property type="entry name" value="Cysteine proteinases"/>
    <property type="match status" value="1"/>
</dbReference>
<organism evidence="3 4">
    <name type="scientific">Mangrovibacillus cuniculi</name>
    <dbReference type="NCBI Taxonomy" id="2593652"/>
    <lineage>
        <taxon>Bacteria</taxon>
        <taxon>Bacillati</taxon>
        <taxon>Bacillota</taxon>
        <taxon>Bacilli</taxon>
        <taxon>Bacillales</taxon>
        <taxon>Bacillaceae</taxon>
        <taxon>Mangrovibacillus</taxon>
    </lineage>
</organism>
<dbReference type="InterPro" id="IPR039564">
    <property type="entry name" value="Peptidase_C39-like"/>
</dbReference>
<keyword evidence="4" id="KW-1185">Reference proteome</keyword>
<dbReference type="CDD" id="cd02549">
    <property type="entry name" value="Peptidase_C39A"/>
    <property type="match status" value="1"/>
</dbReference>
<evidence type="ECO:0000259" key="2">
    <source>
        <dbReference type="Pfam" id="PF13529"/>
    </source>
</evidence>
<dbReference type="EMBL" id="CP049742">
    <property type="protein sequence ID" value="QPC48426.1"/>
    <property type="molecule type" value="Genomic_DNA"/>
</dbReference>
<evidence type="ECO:0000313" key="4">
    <source>
        <dbReference type="Proteomes" id="UP000593626"/>
    </source>
</evidence>
<dbReference type="PANTHER" id="PTHR37806">
    <property type="entry name" value="LMO0724 PROTEIN"/>
    <property type="match status" value="1"/>
</dbReference>
<dbReference type="PANTHER" id="PTHR37806:SF1">
    <property type="entry name" value="PEPTIDASE C39-LIKE DOMAIN-CONTAINING PROTEIN"/>
    <property type="match status" value="1"/>
</dbReference>
<dbReference type="Proteomes" id="UP000593626">
    <property type="component" value="Chromosome"/>
</dbReference>
<dbReference type="AlphaFoldDB" id="A0A7S8HH90"/>
<feature type="transmembrane region" description="Helical" evidence="1">
    <location>
        <begin position="12"/>
        <end position="28"/>
    </location>
</feature>
<sequence length="252" mass="28249">MKGRVVMKKPLLLVSIITTSSFLFYYTVENSFSPLPQPTFSDVDYEVIKLAPNVLLDAPLIKQMPELPRGCEVTSLAMLLQHAGVSVNKLTLAAEIQKDPTPKFVKDGKTYFGNPQVGFVGNMYTFSKPGYGVYSKPISDLAEKYLPGKIVNLSNRSFKELQLSLTLGKPVWVVSNVTFAPLSDRYFHTWHHTDGSSTKITMKEHSVLLTGYDDKFIYFNDPLSGKKHEKAPIKDFISSWVQMGSHAISYLD</sequence>
<protein>
    <submittedName>
        <fullName evidence="3">C39 family peptidase</fullName>
    </submittedName>
</protein>
<accession>A0A7S8HH90</accession>
<evidence type="ECO:0000313" key="3">
    <source>
        <dbReference type="EMBL" id="QPC48426.1"/>
    </source>
</evidence>
<dbReference type="InterPro" id="IPR039563">
    <property type="entry name" value="Peptidase_C39_single_dom"/>
</dbReference>
<dbReference type="Pfam" id="PF13529">
    <property type="entry name" value="Peptidase_C39_2"/>
    <property type="match status" value="1"/>
</dbReference>
<proteinExistence type="predicted"/>
<keyword evidence="1" id="KW-1133">Transmembrane helix</keyword>
<keyword evidence="1" id="KW-0472">Membrane</keyword>
<evidence type="ECO:0000256" key="1">
    <source>
        <dbReference type="SAM" id="Phobius"/>
    </source>
</evidence>
<dbReference type="KEGG" id="mcui:G8O30_10105"/>
<feature type="domain" description="Peptidase C39-like" evidence="2">
    <location>
        <begin position="56"/>
        <end position="222"/>
    </location>
</feature>
<gene>
    <name evidence="3" type="ORF">G8O30_10105</name>
</gene>